<dbReference type="Proteomes" id="UP000054477">
    <property type="component" value="Unassembled WGS sequence"/>
</dbReference>
<name>A0A0C9XVX6_9AGAR</name>
<dbReference type="HOGENOM" id="CLU_2498200_0_0_1"/>
<feature type="region of interest" description="Disordered" evidence="1">
    <location>
        <begin position="1"/>
        <end position="33"/>
    </location>
</feature>
<reference evidence="2 3" key="1">
    <citation type="submission" date="2014-04" db="EMBL/GenBank/DDBJ databases">
        <authorList>
            <consortium name="DOE Joint Genome Institute"/>
            <person name="Kuo A."/>
            <person name="Kohler A."/>
            <person name="Nagy L.G."/>
            <person name="Floudas D."/>
            <person name="Copeland A."/>
            <person name="Barry K.W."/>
            <person name="Cichocki N."/>
            <person name="Veneault-Fourrey C."/>
            <person name="LaButti K."/>
            <person name="Lindquist E.A."/>
            <person name="Lipzen A."/>
            <person name="Lundell T."/>
            <person name="Morin E."/>
            <person name="Murat C."/>
            <person name="Sun H."/>
            <person name="Tunlid A."/>
            <person name="Henrissat B."/>
            <person name="Grigoriev I.V."/>
            <person name="Hibbett D.S."/>
            <person name="Martin F."/>
            <person name="Nordberg H.P."/>
            <person name="Cantor M.N."/>
            <person name="Hua S.X."/>
        </authorList>
    </citation>
    <scope>NUCLEOTIDE SEQUENCE [LARGE SCALE GENOMIC DNA]</scope>
    <source>
        <strain evidence="2 3">LaAM-08-1</strain>
    </source>
</reference>
<keyword evidence="3" id="KW-1185">Reference proteome</keyword>
<feature type="compositionally biased region" description="Polar residues" evidence="1">
    <location>
        <begin position="21"/>
        <end position="33"/>
    </location>
</feature>
<accession>A0A0C9XVX6</accession>
<dbReference type="AlphaFoldDB" id="A0A0C9XVX6"/>
<protein>
    <submittedName>
        <fullName evidence="2">Uncharacterized protein</fullName>
    </submittedName>
</protein>
<reference evidence="3" key="2">
    <citation type="submission" date="2015-01" db="EMBL/GenBank/DDBJ databases">
        <title>Evolutionary Origins and Diversification of the Mycorrhizal Mutualists.</title>
        <authorList>
            <consortium name="DOE Joint Genome Institute"/>
            <consortium name="Mycorrhizal Genomics Consortium"/>
            <person name="Kohler A."/>
            <person name="Kuo A."/>
            <person name="Nagy L.G."/>
            <person name="Floudas D."/>
            <person name="Copeland A."/>
            <person name="Barry K.W."/>
            <person name="Cichocki N."/>
            <person name="Veneault-Fourrey C."/>
            <person name="LaButti K."/>
            <person name="Lindquist E.A."/>
            <person name="Lipzen A."/>
            <person name="Lundell T."/>
            <person name="Morin E."/>
            <person name="Murat C."/>
            <person name="Riley R."/>
            <person name="Ohm R."/>
            <person name="Sun H."/>
            <person name="Tunlid A."/>
            <person name="Henrissat B."/>
            <person name="Grigoriev I.V."/>
            <person name="Hibbett D.S."/>
            <person name="Martin F."/>
        </authorList>
    </citation>
    <scope>NUCLEOTIDE SEQUENCE [LARGE SCALE GENOMIC DNA]</scope>
    <source>
        <strain evidence="3">LaAM-08-1</strain>
    </source>
</reference>
<evidence type="ECO:0000313" key="2">
    <source>
        <dbReference type="EMBL" id="KIK05744.1"/>
    </source>
</evidence>
<sequence>MGVRGPFQPRSAHDLNPASEPPSSNGFSSRVNDVSSLGRSATVAWTSLPDPSLLPVMEMKSDGHLCQRSVERAVEIHRRRVLVKMS</sequence>
<evidence type="ECO:0000256" key="1">
    <source>
        <dbReference type="SAM" id="MobiDB-lite"/>
    </source>
</evidence>
<organism evidence="2 3">
    <name type="scientific">Laccaria amethystina LaAM-08-1</name>
    <dbReference type="NCBI Taxonomy" id="1095629"/>
    <lineage>
        <taxon>Eukaryota</taxon>
        <taxon>Fungi</taxon>
        <taxon>Dikarya</taxon>
        <taxon>Basidiomycota</taxon>
        <taxon>Agaricomycotina</taxon>
        <taxon>Agaricomycetes</taxon>
        <taxon>Agaricomycetidae</taxon>
        <taxon>Agaricales</taxon>
        <taxon>Agaricineae</taxon>
        <taxon>Hydnangiaceae</taxon>
        <taxon>Laccaria</taxon>
    </lineage>
</organism>
<gene>
    <name evidence="2" type="ORF">K443DRAFT_90664</name>
</gene>
<proteinExistence type="predicted"/>
<dbReference type="EMBL" id="KN838557">
    <property type="protein sequence ID" value="KIK05744.1"/>
    <property type="molecule type" value="Genomic_DNA"/>
</dbReference>
<evidence type="ECO:0000313" key="3">
    <source>
        <dbReference type="Proteomes" id="UP000054477"/>
    </source>
</evidence>